<reference evidence="3" key="1">
    <citation type="submission" date="2021-10" db="EMBL/GenBank/DDBJ databases">
        <title>Anaerobic single-cell dispensing facilitates the cultivation of human gut bacteria.</title>
        <authorList>
            <person name="Afrizal A."/>
        </authorList>
    </citation>
    <scope>NUCLEOTIDE SEQUENCE</scope>
    <source>
        <strain evidence="3">CLA-AA-H272</strain>
    </source>
</reference>
<dbReference type="GO" id="GO:0009249">
    <property type="term" value="P:protein lipoylation"/>
    <property type="evidence" value="ECO:0007669"/>
    <property type="project" value="InterPro"/>
</dbReference>
<accession>A0AAE3ADX3</accession>
<evidence type="ECO:0000256" key="1">
    <source>
        <dbReference type="ARBA" id="ARBA00005085"/>
    </source>
</evidence>
<organism evidence="3 4">
    <name type="scientific">Brotocaccenecus cirricatena</name>
    <dbReference type="NCBI Taxonomy" id="3064195"/>
    <lineage>
        <taxon>Bacteria</taxon>
        <taxon>Bacillati</taxon>
        <taxon>Bacillota</taxon>
        <taxon>Clostridia</taxon>
        <taxon>Eubacteriales</taxon>
        <taxon>Oscillospiraceae</taxon>
        <taxon>Brotocaccenecus</taxon>
    </lineage>
</organism>
<dbReference type="AlphaFoldDB" id="A0AAE3ADX3"/>
<dbReference type="RefSeq" id="WP_302928802.1">
    <property type="nucleotide sequence ID" value="NZ_JAJEPW010000021.1"/>
</dbReference>
<sequence length="315" mass="35198">MLTVLNSSHDPFYNQAFEEYVFEHFREGEIFLLWQNDPAVIVGSYQNICREVHVERLRQLGIPVIRRITGGGTVYHDLGNLNYTYISDGGAAIDYDQCLGPILAALNDIGVPARKNRTCDIAIGGGKISGSAQRMTKGRLLHHGTLLFSSDLGVLDRITTHRKNDCFQSKGTQSAICTVTNIREHLARPMTIEEFRERLLDRMVPPGSPRLTLTPEQEAEVCRLRDEKYRSWEWTWGKTPAFAYEKTGVFAGAPIRVAYQAKRGIVSGVTVDCPLLDGGLAAALLEGGRLDPERFSSVCLRVAPDRADELMDWLM</sequence>
<evidence type="ECO:0000313" key="3">
    <source>
        <dbReference type="EMBL" id="MCC2129524.1"/>
    </source>
</evidence>
<dbReference type="PANTHER" id="PTHR12561">
    <property type="entry name" value="LIPOATE-PROTEIN LIGASE"/>
    <property type="match status" value="1"/>
</dbReference>
<evidence type="ECO:0000313" key="4">
    <source>
        <dbReference type="Proteomes" id="UP001199319"/>
    </source>
</evidence>
<feature type="domain" description="BPL/LPL catalytic" evidence="2">
    <location>
        <begin position="25"/>
        <end position="203"/>
    </location>
</feature>
<comment type="pathway">
    <text evidence="1">Protein modification; protein lipoylation via exogenous pathway; protein N(6)-(lipoyl)lysine from lipoate: step 2/2.</text>
</comment>
<dbReference type="GO" id="GO:0016874">
    <property type="term" value="F:ligase activity"/>
    <property type="evidence" value="ECO:0007669"/>
    <property type="project" value="UniProtKB-KW"/>
</dbReference>
<evidence type="ECO:0000259" key="2">
    <source>
        <dbReference type="PROSITE" id="PS51733"/>
    </source>
</evidence>
<dbReference type="SUPFAM" id="SSF55681">
    <property type="entry name" value="Class II aaRS and biotin synthetases"/>
    <property type="match status" value="1"/>
</dbReference>
<keyword evidence="4" id="KW-1185">Reference proteome</keyword>
<dbReference type="InterPro" id="IPR004562">
    <property type="entry name" value="LipoylTrfase_LipoateP_Ligase"/>
</dbReference>
<proteinExistence type="predicted"/>
<gene>
    <name evidence="3" type="ORF">LKD37_08360</name>
</gene>
<dbReference type="GO" id="GO:0017118">
    <property type="term" value="F:lipoyltransferase activity"/>
    <property type="evidence" value="ECO:0007669"/>
    <property type="project" value="TreeGrafter"/>
</dbReference>
<name>A0AAE3ADX3_9FIRM</name>
<keyword evidence="3" id="KW-0436">Ligase</keyword>
<dbReference type="CDD" id="cd16443">
    <property type="entry name" value="LplA"/>
    <property type="match status" value="1"/>
</dbReference>
<dbReference type="InterPro" id="IPR045864">
    <property type="entry name" value="aa-tRNA-synth_II/BPL/LPL"/>
</dbReference>
<dbReference type="InterPro" id="IPR004143">
    <property type="entry name" value="BPL_LPL_catalytic"/>
</dbReference>
<dbReference type="Gene3D" id="3.30.930.10">
    <property type="entry name" value="Bira Bifunctional Protein, Domain 2"/>
    <property type="match status" value="1"/>
</dbReference>
<dbReference type="PROSITE" id="PS51733">
    <property type="entry name" value="BPL_LPL_CATALYTIC"/>
    <property type="match status" value="1"/>
</dbReference>
<dbReference type="Pfam" id="PF21948">
    <property type="entry name" value="LplA-B_cat"/>
    <property type="match status" value="1"/>
</dbReference>
<dbReference type="Proteomes" id="UP001199319">
    <property type="component" value="Unassembled WGS sequence"/>
</dbReference>
<dbReference type="GO" id="GO:0005737">
    <property type="term" value="C:cytoplasm"/>
    <property type="evidence" value="ECO:0007669"/>
    <property type="project" value="TreeGrafter"/>
</dbReference>
<dbReference type="EMBL" id="JAJEPW010000021">
    <property type="protein sequence ID" value="MCC2129524.1"/>
    <property type="molecule type" value="Genomic_DNA"/>
</dbReference>
<protein>
    <submittedName>
        <fullName evidence="3">Lipoate--protein ligase family protein</fullName>
    </submittedName>
</protein>
<comment type="caution">
    <text evidence="3">The sequence shown here is derived from an EMBL/GenBank/DDBJ whole genome shotgun (WGS) entry which is preliminary data.</text>
</comment>
<dbReference type="PANTHER" id="PTHR12561:SF3">
    <property type="entry name" value="LIPOYLTRANSFERASE 1, MITOCHONDRIAL"/>
    <property type="match status" value="1"/>
</dbReference>
<dbReference type="NCBIfam" id="TIGR00545">
    <property type="entry name" value="lipoyltrans"/>
    <property type="match status" value="1"/>
</dbReference>
<dbReference type="GO" id="GO:0140096">
    <property type="term" value="F:catalytic activity, acting on a protein"/>
    <property type="evidence" value="ECO:0007669"/>
    <property type="project" value="UniProtKB-ARBA"/>
</dbReference>